<dbReference type="PANTHER" id="PTHR33048">
    <property type="entry name" value="PTH11-LIKE INTEGRAL MEMBRANE PROTEIN (AFU_ORTHOLOGUE AFUA_5G11245)"/>
    <property type="match status" value="1"/>
</dbReference>
<dbReference type="Proteomes" id="UP000249619">
    <property type="component" value="Unassembled WGS sequence"/>
</dbReference>
<feature type="region of interest" description="Disordered" evidence="6">
    <location>
        <begin position="229"/>
        <end position="253"/>
    </location>
</feature>
<dbReference type="AlphaFoldDB" id="A0A364MSZ0"/>
<gene>
    <name evidence="9" type="ORF">DDE83_008520</name>
</gene>
<keyword evidence="10" id="KW-1185">Reference proteome</keyword>
<sequence>MASQLENFKSDPSETHGPLMSIMVWMQCGVAALFLCVRFLIQKAQGKLWIDDLLLTIAWLFLFCQAILNQLGINLGFGKHALDIDFSHFDRITYYGATALTVSLAAITISKISFGVTLLRLTDGYLKMYVWFAIVTMTIFAIPAAVLPWTLCKPLAKTFVDILPGTCINKEPSVIYGRFQADDAYNSVIWSVAEAAMTMVATSIPVLRVFVRRASNTAMENFRYNVAHGKSSRSGGSSYPSGHSKGSHGSSQYSKRSTCSKCSHCSRAGVMLPPVSLGRSRLMSTLDNFSEESLVEANGRVGGSSSRAPKHCIEMKDIVVDEQIGRVSATTPESLVSAEYARAATPSWPL</sequence>
<evidence type="ECO:0000256" key="3">
    <source>
        <dbReference type="ARBA" id="ARBA00022989"/>
    </source>
</evidence>
<feature type="domain" description="Rhodopsin" evidence="8">
    <location>
        <begin position="41"/>
        <end position="174"/>
    </location>
</feature>
<feature type="transmembrane region" description="Helical" evidence="7">
    <location>
        <begin position="188"/>
        <end position="211"/>
    </location>
</feature>
<dbReference type="GO" id="GO:0016020">
    <property type="term" value="C:membrane"/>
    <property type="evidence" value="ECO:0007669"/>
    <property type="project" value="UniProtKB-SubCell"/>
</dbReference>
<feature type="transmembrane region" description="Helical" evidence="7">
    <location>
        <begin position="92"/>
        <end position="116"/>
    </location>
</feature>
<keyword evidence="3 7" id="KW-1133">Transmembrane helix</keyword>
<dbReference type="InterPro" id="IPR052337">
    <property type="entry name" value="SAT4-like"/>
</dbReference>
<reference evidence="10" key="1">
    <citation type="submission" date="2018-05" db="EMBL/GenBank/DDBJ databases">
        <title>Draft genome sequence of Stemphylium lycopersici strain CIDEFI 213.</title>
        <authorList>
            <person name="Medina R."/>
            <person name="Franco M.E.E."/>
            <person name="Lucentini C.G."/>
            <person name="Saparrat M.C.N."/>
            <person name="Balatti P.A."/>
        </authorList>
    </citation>
    <scope>NUCLEOTIDE SEQUENCE [LARGE SCALE GENOMIC DNA]</scope>
    <source>
        <strain evidence="10">CIDEFI 213</strain>
    </source>
</reference>
<dbReference type="InterPro" id="IPR049326">
    <property type="entry name" value="Rhodopsin_dom_fungi"/>
</dbReference>
<feature type="transmembrane region" description="Helical" evidence="7">
    <location>
        <begin position="20"/>
        <end position="41"/>
    </location>
</feature>
<evidence type="ECO:0000256" key="5">
    <source>
        <dbReference type="ARBA" id="ARBA00038359"/>
    </source>
</evidence>
<comment type="subcellular location">
    <subcellularLocation>
        <location evidence="1">Membrane</location>
        <topology evidence="1">Multi-pass membrane protein</topology>
    </subcellularLocation>
</comment>
<keyword evidence="4 7" id="KW-0472">Membrane</keyword>
<dbReference type="Pfam" id="PF20684">
    <property type="entry name" value="Fung_rhodopsin"/>
    <property type="match status" value="1"/>
</dbReference>
<feature type="transmembrane region" description="Helical" evidence="7">
    <location>
        <begin position="128"/>
        <end position="151"/>
    </location>
</feature>
<evidence type="ECO:0000256" key="4">
    <source>
        <dbReference type="ARBA" id="ARBA00023136"/>
    </source>
</evidence>
<keyword evidence="2 7" id="KW-0812">Transmembrane</keyword>
<evidence type="ECO:0000256" key="1">
    <source>
        <dbReference type="ARBA" id="ARBA00004141"/>
    </source>
</evidence>
<accession>A0A364MSZ0</accession>
<organism evidence="9 10">
    <name type="scientific">Stemphylium lycopersici</name>
    <name type="common">Tomato gray leaf spot disease fungus</name>
    <name type="synonym">Thyrospora lycopersici</name>
    <dbReference type="NCBI Taxonomy" id="183478"/>
    <lineage>
        <taxon>Eukaryota</taxon>
        <taxon>Fungi</taxon>
        <taxon>Dikarya</taxon>
        <taxon>Ascomycota</taxon>
        <taxon>Pezizomycotina</taxon>
        <taxon>Dothideomycetes</taxon>
        <taxon>Pleosporomycetidae</taxon>
        <taxon>Pleosporales</taxon>
        <taxon>Pleosporineae</taxon>
        <taxon>Pleosporaceae</taxon>
        <taxon>Stemphylium</taxon>
    </lineage>
</organism>
<proteinExistence type="inferred from homology"/>
<evidence type="ECO:0000256" key="2">
    <source>
        <dbReference type="ARBA" id="ARBA00022692"/>
    </source>
</evidence>
<evidence type="ECO:0000259" key="8">
    <source>
        <dbReference type="Pfam" id="PF20684"/>
    </source>
</evidence>
<name>A0A364MSZ0_STELY</name>
<comment type="similarity">
    <text evidence="5">Belongs to the SAT4 family.</text>
</comment>
<protein>
    <recommendedName>
        <fullName evidence="8">Rhodopsin domain-containing protein</fullName>
    </recommendedName>
</protein>
<dbReference type="PANTHER" id="PTHR33048:SF42">
    <property type="entry name" value="INTEGRAL MEMBRANE PROTEIN"/>
    <property type="match status" value="1"/>
</dbReference>
<comment type="caution">
    <text evidence="9">The sequence shown here is derived from an EMBL/GenBank/DDBJ whole genome shotgun (WGS) entry which is preliminary data.</text>
</comment>
<evidence type="ECO:0000256" key="7">
    <source>
        <dbReference type="SAM" id="Phobius"/>
    </source>
</evidence>
<evidence type="ECO:0000313" key="10">
    <source>
        <dbReference type="Proteomes" id="UP000249619"/>
    </source>
</evidence>
<evidence type="ECO:0000313" key="9">
    <source>
        <dbReference type="EMBL" id="RAR02644.1"/>
    </source>
</evidence>
<feature type="transmembrane region" description="Helical" evidence="7">
    <location>
        <begin position="53"/>
        <end position="72"/>
    </location>
</feature>
<evidence type="ECO:0000256" key="6">
    <source>
        <dbReference type="SAM" id="MobiDB-lite"/>
    </source>
</evidence>
<dbReference type="EMBL" id="QGDH01000209">
    <property type="protein sequence ID" value="RAR02644.1"/>
    <property type="molecule type" value="Genomic_DNA"/>
</dbReference>